<dbReference type="GO" id="GO:0016020">
    <property type="term" value="C:membrane"/>
    <property type="evidence" value="ECO:0007669"/>
    <property type="project" value="TreeGrafter"/>
</dbReference>
<dbReference type="InterPro" id="IPR017438">
    <property type="entry name" value="ATP-NAD_kinase_N"/>
</dbReference>
<dbReference type="SUPFAM" id="SSF111331">
    <property type="entry name" value="NAD kinase/diacylglycerol kinase-like"/>
    <property type="match status" value="1"/>
</dbReference>
<sequence>MSGVVLEGYLNEKLVKAFVEDAQLVVRAEQELVHLPVELVLRASLVNTNNSILVQLKVLAPTPSDRSCSSCLPTPNSKRKHILTREQWQNRDCDPHVAHLTHTSISIHVPNKNQAEASAWIDQVQKLAYPNESRQRILVIGNPASGQGRGKEVLQKQVIPIFQSAGCTLKVHQTQKRFDAFRLAQDARTQDYDVLVCVGGDGTMHEVVNGLASREDVAEAIALPLVPVPCGSGNGMYVSLHGASNFNVSLACLSALKGTTHAQELCAVTQDAALFPNDGAFACQGQASNGRKYVQYYSFLSQAIGLMADVDLGTEKFRFIGDLRFSLGYIMGAMRNKRCEIDIQVVLGEYGSTDRGRMRQRALSDVPSTISKGGRAASARKLRYGSVLEPINMTEEPLELTRMSAQDNGNSASRSWRRVNESVSTLYAGKMPYVARSLMAFPYASPADGAIDILLQTQTSSFFQKIGSLIDGEEGNHVLRPGMHYFKVEALRVTPKKLARQRYLSIDGESMPYGAFQVEVSRLSMVLLSLDDEVWRAPILQPPAASKHETTQDPNRPQGH</sequence>
<dbReference type="Gene3D" id="2.60.200.40">
    <property type="match status" value="1"/>
</dbReference>
<dbReference type="GO" id="GO:0005737">
    <property type="term" value="C:cytoplasm"/>
    <property type="evidence" value="ECO:0007669"/>
    <property type="project" value="TreeGrafter"/>
</dbReference>
<dbReference type="SMART" id="SM00046">
    <property type="entry name" value="DAGKc"/>
    <property type="match status" value="1"/>
</dbReference>
<name>A0AAF0FAR0_9BASI</name>
<proteinExistence type="predicted"/>
<organism evidence="3 4">
    <name type="scientific">Malassezia psittaci</name>
    <dbReference type="NCBI Taxonomy" id="1821823"/>
    <lineage>
        <taxon>Eukaryota</taxon>
        <taxon>Fungi</taxon>
        <taxon>Dikarya</taxon>
        <taxon>Basidiomycota</taxon>
        <taxon>Ustilaginomycotina</taxon>
        <taxon>Malasseziomycetes</taxon>
        <taxon>Malasseziales</taxon>
        <taxon>Malasseziaceae</taxon>
        <taxon>Malassezia</taxon>
    </lineage>
</organism>
<dbReference type="Proteomes" id="UP001214628">
    <property type="component" value="Chromosome 1"/>
</dbReference>
<dbReference type="PROSITE" id="PS50146">
    <property type="entry name" value="DAGK"/>
    <property type="match status" value="1"/>
</dbReference>
<dbReference type="Gene3D" id="3.40.50.10330">
    <property type="entry name" value="Probable inorganic polyphosphate/atp-NAD kinase, domain 1"/>
    <property type="match status" value="1"/>
</dbReference>
<keyword evidence="3" id="KW-0418">Kinase</keyword>
<dbReference type="EC" id="2.7.1.91" evidence="3"/>
<keyword evidence="4" id="KW-1185">Reference proteome</keyword>
<gene>
    <name evidence="3" type="primary">LCB4</name>
    <name evidence="3" type="ORF">MPSI1_000034</name>
</gene>
<feature type="region of interest" description="Disordered" evidence="1">
    <location>
        <begin position="541"/>
        <end position="560"/>
    </location>
</feature>
<keyword evidence="3" id="KW-0808">Transferase</keyword>
<feature type="domain" description="DAGKc" evidence="2">
    <location>
        <begin position="132"/>
        <end position="272"/>
    </location>
</feature>
<evidence type="ECO:0000313" key="4">
    <source>
        <dbReference type="Proteomes" id="UP001214628"/>
    </source>
</evidence>
<dbReference type="AlphaFoldDB" id="A0AAF0FAR0"/>
<protein>
    <submittedName>
        <fullName evidence="3">Sphingosine kinase</fullName>
        <ecNumber evidence="3">2.7.1.91</ecNumber>
    </submittedName>
</protein>
<dbReference type="InterPro" id="IPR016064">
    <property type="entry name" value="NAD/diacylglycerol_kinase_sf"/>
</dbReference>
<evidence type="ECO:0000313" key="3">
    <source>
        <dbReference type="EMBL" id="WFD41407.1"/>
    </source>
</evidence>
<dbReference type="PANTHER" id="PTHR12358">
    <property type="entry name" value="SPHINGOSINE KINASE"/>
    <property type="match status" value="1"/>
</dbReference>
<dbReference type="InterPro" id="IPR001206">
    <property type="entry name" value="Diacylglycerol_kinase_cat_dom"/>
</dbReference>
<evidence type="ECO:0000256" key="1">
    <source>
        <dbReference type="SAM" id="MobiDB-lite"/>
    </source>
</evidence>
<dbReference type="GO" id="GO:0046512">
    <property type="term" value="P:sphingosine biosynthetic process"/>
    <property type="evidence" value="ECO:0007669"/>
    <property type="project" value="TreeGrafter"/>
</dbReference>
<dbReference type="Pfam" id="PF00781">
    <property type="entry name" value="DAGK_cat"/>
    <property type="match status" value="1"/>
</dbReference>
<dbReference type="InterPro" id="IPR050187">
    <property type="entry name" value="Lipid_Phosphate_FormReg"/>
</dbReference>
<evidence type="ECO:0000259" key="2">
    <source>
        <dbReference type="PROSITE" id="PS50146"/>
    </source>
</evidence>
<accession>A0AAF0FAR0</accession>
<dbReference type="PANTHER" id="PTHR12358:SF31">
    <property type="entry name" value="ACYLGLYCEROL KINASE, MITOCHONDRIAL"/>
    <property type="match status" value="1"/>
</dbReference>
<reference evidence="3" key="1">
    <citation type="submission" date="2023-02" db="EMBL/GenBank/DDBJ databases">
        <title>Mating type loci evolution in Malassezia.</title>
        <authorList>
            <person name="Coelho M.A."/>
        </authorList>
    </citation>
    <scope>NUCLEOTIDE SEQUENCE</scope>
    <source>
        <strain evidence="3">CBS 14136</strain>
    </source>
</reference>
<dbReference type="EMBL" id="CP118375">
    <property type="protein sequence ID" value="WFD41407.1"/>
    <property type="molecule type" value="Genomic_DNA"/>
</dbReference>
<dbReference type="GO" id="GO:0008481">
    <property type="term" value="F:sphingosine kinase activity"/>
    <property type="evidence" value="ECO:0007669"/>
    <property type="project" value="UniProtKB-EC"/>
</dbReference>